<dbReference type="InterPro" id="IPR000834">
    <property type="entry name" value="Peptidase_M14"/>
</dbReference>
<feature type="domain" description="Peptidase M14" evidence="3">
    <location>
        <begin position="5"/>
        <end position="347"/>
    </location>
</feature>
<dbReference type="OrthoDB" id="9779324at2"/>
<dbReference type="Gene3D" id="3.40.630.10">
    <property type="entry name" value="Zn peptidases"/>
    <property type="match status" value="1"/>
</dbReference>
<evidence type="ECO:0000313" key="4">
    <source>
        <dbReference type="EMBL" id="PQA44403.1"/>
    </source>
</evidence>
<gene>
    <name evidence="4" type="ORF">C5O18_04830</name>
</gene>
<organism evidence="4 5">
    <name type="scientific">Amnimonas aquatica</name>
    <dbReference type="NCBI Taxonomy" id="2094561"/>
    <lineage>
        <taxon>Bacteria</taxon>
        <taxon>Pseudomonadati</taxon>
        <taxon>Pseudomonadota</taxon>
        <taxon>Gammaproteobacteria</taxon>
        <taxon>Moraxellales</taxon>
        <taxon>Moraxellaceae</taxon>
        <taxon>Amnimonas</taxon>
    </lineage>
</organism>
<dbReference type="PROSITE" id="PS00132">
    <property type="entry name" value="CARBOXYPEPT_ZN_1"/>
    <property type="match status" value="1"/>
</dbReference>
<accession>A0A2P6AT43</accession>
<dbReference type="GO" id="GO:0004181">
    <property type="term" value="F:metallocarboxypeptidase activity"/>
    <property type="evidence" value="ECO:0007669"/>
    <property type="project" value="InterPro"/>
</dbReference>
<comment type="caution">
    <text evidence="4">The sequence shown here is derived from an EMBL/GenBank/DDBJ whole genome shotgun (WGS) entry which is preliminary data.</text>
</comment>
<dbReference type="SUPFAM" id="SSF53187">
    <property type="entry name" value="Zn-dependent exopeptidases"/>
    <property type="match status" value="1"/>
</dbReference>
<dbReference type="EMBL" id="PTQZ01000083">
    <property type="protein sequence ID" value="PQA44403.1"/>
    <property type="molecule type" value="Genomic_DNA"/>
</dbReference>
<evidence type="ECO:0000256" key="2">
    <source>
        <dbReference type="PROSITE-ProRule" id="PRU01379"/>
    </source>
</evidence>
<dbReference type="Proteomes" id="UP000243900">
    <property type="component" value="Unassembled WGS sequence"/>
</dbReference>
<dbReference type="InterPro" id="IPR057246">
    <property type="entry name" value="CARBOXYPEPT_ZN_1"/>
</dbReference>
<reference evidence="5" key="1">
    <citation type="submission" date="2018-02" db="EMBL/GenBank/DDBJ databases">
        <title>Genome sequencing of Solimonas sp. HR-BB.</title>
        <authorList>
            <person name="Lee Y."/>
            <person name="Jeon C.O."/>
        </authorList>
    </citation>
    <scope>NUCLEOTIDE SEQUENCE [LARGE SCALE GENOMIC DNA]</scope>
    <source>
        <strain evidence="5">HR-E</strain>
    </source>
</reference>
<protein>
    <submittedName>
        <fullName evidence="4">Zinc carboxypeptidase</fullName>
    </submittedName>
</protein>
<dbReference type="Pfam" id="PF00246">
    <property type="entry name" value="Peptidase_M14"/>
    <property type="match status" value="1"/>
</dbReference>
<keyword evidence="4" id="KW-0378">Hydrolase</keyword>
<proteinExistence type="inferred from homology"/>
<comment type="similarity">
    <text evidence="1 2">Belongs to the peptidase M14 family.</text>
</comment>
<keyword evidence="5" id="KW-1185">Reference proteome</keyword>
<evidence type="ECO:0000313" key="5">
    <source>
        <dbReference type="Proteomes" id="UP000243900"/>
    </source>
</evidence>
<dbReference type="AlphaFoldDB" id="A0A2P6AT43"/>
<name>A0A2P6AT43_9GAMM</name>
<keyword evidence="4" id="KW-0645">Protease</keyword>
<comment type="caution">
    <text evidence="2">Lacks conserved residue(s) required for the propagation of feature annotation.</text>
</comment>
<dbReference type="PROSITE" id="PS52035">
    <property type="entry name" value="PEPTIDASE_M14"/>
    <property type="match status" value="1"/>
</dbReference>
<evidence type="ECO:0000259" key="3">
    <source>
        <dbReference type="PROSITE" id="PS52035"/>
    </source>
</evidence>
<dbReference type="GO" id="GO:0008270">
    <property type="term" value="F:zinc ion binding"/>
    <property type="evidence" value="ECO:0007669"/>
    <property type="project" value="InterPro"/>
</dbReference>
<evidence type="ECO:0000256" key="1">
    <source>
        <dbReference type="ARBA" id="ARBA00005988"/>
    </source>
</evidence>
<dbReference type="GO" id="GO:0006508">
    <property type="term" value="P:proteolysis"/>
    <property type="evidence" value="ECO:0007669"/>
    <property type="project" value="InterPro"/>
</dbReference>
<keyword evidence="4" id="KW-0121">Carboxypeptidase</keyword>
<sequence length="347" mass="39919">MAVRHLADNPELLALERLIEQAGSRLCPEVVTRIDCDGETLPVWCMTLGSRRTDVPAIGYFGGVHGVERIGSQVLIAYLGNLVERLSWDVTLHDLLERVRLVFVPIVNPGGFLRGTRANPAGVDLMRHAPVDAEHRVPWPLGGQRLSPRLPWYRGRASEQLQPEAEALFRVVRERLHSHRFSMAIDCHSGFGFRDRIWFPYARSRNPLPHLPEVWTLRALFQRTYPHHDFYLMEPQALSYTTHGDLWDYLYDETLAAGNGNLFLPFTLEMGSWLWMKKNPRQLLDPLGLFNPMLPHRQARVLRRHLTLFDFLQQAALASESWLPRGSASREMCEQAARELWYTQGQT</sequence>